<name>A0A0U4ARY6_9BACT</name>
<evidence type="ECO:0000313" key="2">
    <source>
        <dbReference type="Proteomes" id="UP000059542"/>
    </source>
</evidence>
<evidence type="ECO:0008006" key="3">
    <source>
        <dbReference type="Google" id="ProtNLM"/>
    </source>
</evidence>
<dbReference type="EMBL" id="CP013909">
    <property type="protein sequence ID" value="ALW86357.1"/>
    <property type="molecule type" value="Genomic_DNA"/>
</dbReference>
<accession>A0A0U4ARY6</accession>
<reference evidence="1 2" key="1">
    <citation type="submission" date="2015-12" db="EMBL/GenBank/DDBJ databases">
        <authorList>
            <person name="Shamseldin A."/>
            <person name="Moawad H."/>
            <person name="Abd El-Rahim W.M."/>
            <person name="Sadowsky M.J."/>
        </authorList>
    </citation>
    <scope>NUCLEOTIDE SEQUENCE [LARGE SCALE GENOMIC DNA]</scope>
    <source>
        <strain evidence="1 2">DG5B</strain>
    </source>
</reference>
<dbReference type="STRING" id="1411621.AUC43_15440"/>
<proteinExistence type="predicted"/>
<dbReference type="NCBIfam" id="TIGR03187">
    <property type="entry name" value="DGQHR"/>
    <property type="match status" value="1"/>
</dbReference>
<organism evidence="1 2">
    <name type="scientific">Hymenobacter sedentarius</name>
    <dbReference type="NCBI Taxonomy" id="1411621"/>
    <lineage>
        <taxon>Bacteria</taxon>
        <taxon>Pseudomonadati</taxon>
        <taxon>Bacteroidota</taxon>
        <taxon>Cytophagia</taxon>
        <taxon>Cytophagales</taxon>
        <taxon>Hymenobacteraceae</taxon>
        <taxon>Hymenobacter</taxon>
    </lineage>
</organism>
<gene>
    <name evidence="1" type="ORF">AUC43_15440</name>
</gene>
<protein>
    <recommendedName>
        <fullName evidence="3">DGQHR domain-containing protein</fullName>
    </recommendedName>
</protein>
<dbReference type="AlphaFoldDB" id="A0A0U4ARY6"/>
<keyword evidence="2" id="KW-1185">Reference proteome</keyword>
<evidence type="ECO:0000313" key="1">
    <source>
        <dbReference type="EMBL" id="ALW86357.1"/>
    </source>
</evidence>
<sequence length="371" mass="42474">MADEIHKNKQLSHWIQREISDRIPEIVSYLREQEQRFFNSIIVGIYGGKPAWQGLSIDMKDLKLTEEESDYLDKTFGILRLTGKEEMFAIDGQHRTAAIKDAIAVASELETEEVPVIFVAHRTDYEGEIRTRRLFSTLNRYAKPVSTSEIIALDEEDNAAILTRKLIEQSSIFTDKIAFNKNKSLSLSNKNDFTNIILLYEIVITLLTDKIFIKSLPIGGEKYASFVSRRLSEDKLTKIYDGLVSEFEEIINGLPFLRTFFEGGTIDRKANTTNLIFRPIGQIVFFNTYRIAKHHKKENLVIKYFSNDGFNLNHPVWNKLFVDPGTKNTVVTQQVQRAAILLLLSKFNIPFSGTPKDKELINNLSIDVTSL</sequence>
<dbReference type="CDD" id="cd16414">
    <property type="entry name" value="dndB_like"/>
    <property type="match status" value="1"/>
</dbReference>
<dbReference type="KEGG" id="hyg:AUC43_15440"/>
<dbReference type="Pfam" id="PF14072">
    <property type="entry name" value="DndB"/>
    <property type="match status" value="1"/>
</dbReference>
<dbReference type="InterPro" id="IPR017642">
    <property type="entry name" value="DNA_S_mod_DndB"/>
</dbReference>
<dbReference type="Proteomes" id="UP000059542">
    <property type="component" value="Chromosome"/>
</dbReference>
<dbReference type="InterPro" id="IPR017601">
    <property type="entry name" value="DGQHR-contain_dom"/>
</dbReference>